<dbReference type="Gene3D" id="1.10.10.60">
    <property type="entry name" value="Homeodomain-like"/>
    <property type="match status" value="1"/>
</dbReference>
<evidence type="ECO:0000259" key="9">
    <source>
        <dbReference type="PROSITE" id="PS01124"/>
    </source>
</evidence>
<dbReference type="Pfam" id="PF01035">
    <property type="entry name" value="DNA_binding_1"/>
    <property type="match status" value="1"/>
</dbReference>
<evidence type="ECO:0000256" key="7">
    <source>
        <dbReference type="ARBA" id="ARBA00023204"/>
    </source>
</evidence>
<evidence type="ECO:0000256" key="3">
    <source>
        <dbReference type="ARBA" id="ARBA00022679"/>
    </source>
</evidence>
<dbReference type="Gene3D" id="3.30.160.70">
    <property type="entry name" value="Methylated DNA-protein cysteine methyltransferase domain"/>
    <property type="match status" value="1"/>
</dbReference>
<dbReference type="SUPFAM" id="SSF46767">
    <property type="entry name" value="Methylated DNA-protein cysteine methyltransferase, C-terminal domain"/>
    <property type="match status" value="1"/>
</dbReference>
<dbReference type="CDD" id="cd06445">
    <property type="entry name" value="ATase"/>
    <property type="match status" value="1"/>
</dbReference>
<keyword evidence="6" id="KW-0804">Transcription</keyword>
<reference evidence="11" key="1">
    <citation type="journal article" date="2019" name="Int. J. Syst. Evol. Microbiol.">
        <title>The Global Catalogue of Microorganisms (GCM) 10K type strain sequencing project: providing services to taxonomists for standard genome sequencing and annotation.</title>
        <authorList>
            <consortium name="The Broad Institute Genomics Platform"/>
            <consortium name="The Broad Institute Genome Sequencing Center for Infectious Disease"/>
            <person name="Wu L."/>
            <person name="Ma J."/>
        </authorList>
    </citation>
    <scope>NUCLEOTIDE SEQUENCE [LARGE SCALE GENOMIC DNA]</scope>
    <source>
        <strain evidence="11">CGMCC 4.7608</strain>
    </source>
</reference>
<keyword evidence="4" id="KW-0227">DNA damage</keyword>
<proteinExistence type="predicted"/>
<protein>
    <submittedName>
        <fullName evidence="10">Methylated-DNA--[protein]-cysteine S-methyltransferase</fullName>
        <ecNumber evidence="10">2.1.1.63</ecNumber>
    </submittedName>
</protein>
<accession>A0ABV8ZN92</accession>
<dbReference type="InterPro" id="IPR036388">
    <property type="entry name" value="WH-like_DNA-bd_sf"/>
</dbReference>
<dbReference type="PANTHER" id="PTHR10815">
    <property type="entry name" value="METHYLATED-DNA--PROTEIN-CYSTEINE METHYLTRANSFERASE"/>
    <property type="match status" value="1"/>
</dbReference>
<evidence type="ECO:0000313" key="10">
    <source>
        <dbReference type="EMBL" id="MFC4489158.1"/>
    </source>
</evidence>
<dbReference type="Proteomes" id="UP001595999">
    <property type="component" value="Unassembled WGS sequence"/>
</dbReference>
<evidence type="ECO:0000256" key="5">
    <source>
        <dbReference type="ARBA" id="ARBA00023015"/>
    </source>
</evidence>
<dbReference type="GO" id="GO:0032259">
    <property type="term" value="P:methylation"/>
    <property type="evidence" value="ECO:0007669"/>
    <property type="project" value="UniProtKB-KW"/>
</dbReference>
<keyword evidence="3 10" id="KW-0808">Transferase</keyword>
<dbReference type="InterPro" id="IPR018060">
    <property type="entry name" value="HTH_AraC"/>
</dbReference>
<comment type="catalytic activity">
    <reaction evidence="8">
        <text>a 6-O-methyl-2'-deoxyguanosine in DNA + L-cysteinyl-[protein] = S-methyl-L-cysteinyl-[protein] + a 2'-deoxyguanosine in DNA</text>
        <dbReference type="Rhea" id="RHEA:24000"/>
        <dbReference type="Rhea" id="RHEA-COMP:10131"/>
        <dbReference type="Rhea" id="RHEA-COMP:10132"/>
        <dbReference type="Rhea" id="RHEA-COMP:11367"/>
        <dbReference type="Rhea" id="RHEA-COMP:11368"/>
        <dbReference type="ChEBI" id="CHEBI:29950"/>
        <dbReference type="ChEBI" id="CHEBI:82612"/>
        <dbReference type="ChEBI" id="CHEBI:85445"/>
        <dbReference type="ChEBI" id="CHEBI:85448"/>
        <dbReference type="EC" id="2.1.1.63"/>
    </reaction>
</comment>
<evidence type="ECO:0000256" key="1">
    <source>
        <dbReference type="ARBA" id="ARBA00001286"/>
    </source>
</evidence>
<dbReference type="InterPro" id="IPR014048">
    <property type="entry name" value="MethylDNA_cys_MeTrfase_DNA-bd"/>
</dbReference>
<name>A0ABV8ZN92_9NEIS</name>
<dbReference type="EMBL" id="JBHSEK010000003">
    <property type="protein sequence ID" value="MFC4489158.1"/>
    <property type="molecule type" value="Genomic_DNA"/>
</dbReference>
<dbReference type="SUPFAM" id="SSF46689">
    <property type="entry name" value="Homeodomain-like"/>
    <property type="match status" value="1"/>
</dbReference>
<sequence>MRQHSDWVEDDRDYGRIRDAIRYLVVHADRQPELAELAGALHLSESRLQRLFTRWAGVSPKRFLQQLTCEAAKARLKDGQGVLSLSHELGLSGGSRLHDLFVTLEAMTPGEYRNGGAGLDMEWSVEASRFGPVLVARTARGVCAAQFVADEMEAAAWLRQRWPNAALKHRPGGGAAVAAAMFEPLQADGQTPLALRVQGSNFQIQVWRALLSIPYGAFASYGQIAAALGRPRAARAVGSAVGANPVAWLIPCHRVIRAEGVLGEYRWGPERKVELIGWESAVLAGLQPA</sequence>
<dbReference type="SUPFAM" id="SSF53155">
    <property type="entry name" value="Methylated DNA-protein cysteine methyltransferase domain"/>
    <property type="match status" value="1"/>
</dbReference>
<keyword evidence="5" id="KW-0805">Transcription regulation</keyword>
<dbReference type="PANTHER" id="PTHR10815:SF13">
    <property type="entry name" value="METHYLATED-DNA--PROTEIN-CYSTEINE METHYLTRANSFERASE"/>
    <property type="match status" value="1"/>
</dbReference>
<dbReference type="InterPro" id="IPR001497">
    <property type="entry name" value="MethylDNA_cys_MeTrfase_AS"/>
</dbReference>
<dbReference type="InterPro" id="IPR009057">
    <property type="entry name" value="Homeodomain-like_sf"/>
</dbReference>
<comment type="caution">
    <text evidence="10">The sequence shown here is derived from an EMBL/GenBank/DDBJ whole genome shotgun (WGS) entry which is preliminary data.</text>
</comment>
<dbReference type="NCBIfam" id="TIGR00589">
    <property type="entry name" value="ogt"/>
    <property type="match status" value="1"/>
</dbReference>
<dbReference type="InterPro" id="IPR036631">
    <property type="entry name" value="MGMT_N_sf"/>
</dbReference>
<dbReference type="EC" id="2.1.1.63" evidence="10"/>
<dbReference type="SMART" id="SM00342">
    <property type="entry name" value="HTH_ARAC"/>
    <property type="match status" value="1"/>
</dbReference>
<organism evidence="10 11">
    <name type="scientific">Chromobacterium aquaticum</name>
    <dbReference type="NCBI Taxonomy" id="467180"/>
    <lineage>
        <taxon>Bacteria</taxon>
        <taxon>Pseudomonadati</taxon>
        <taxon>Pseudomonadota</taxon>
        <taxon>Betaproteobacteria</taxon>
        <taxon>Neisseriales</taxon>
        <taxon>Chromobacteriaceae</taxon>
        <taxon>Chromobacterium</taxon>
    </lineage>
</organism>
<feature type="domain" description="HTH araC/xylS-type" evidence="9">
    <location>
        <begin position="18"/>
        <end position="115"/>
    </location>
</feature>
<dbReference type="PROSITE" id="PS01124">
    <property type="entry name" value="HTH_ARAC_FAMILY_2"/>
    <property type="match status" value="1"/>
</dbReference>
<keyword evidence="11" id="KW-1185">Reference proteome</keyword>
<dbReference type="Gene3D" id="1.10.10.10">
    <property type="entry name" value="Winged helix-like DNA-binding domain superfamily/Winged helix DNA-binding domain"/>
    <property type="match status" value="1"/>
</dbReference>
<evidence type="ECO:0000256" key="8">
    <source>
        <dbReference type="ARBA" id="ARBA00049348"/>
    </source>
</evidence>
<dbReference type="RefSeq" id="WP_048410118.1">
    <property type="nucleotide sequence ID" value="NZ_JAJOHW010000060.1"/>
</dbReference>
<dbReference type="Pfam" id="PF12833">
    <property type="entry name" value="HTH_18"/>
    <property type="match status" value="1"/>
</dbReference>
<evidence type="ECO:0000256" key="6">
    <source>
        <dbReference type="ARBA" id="ARBA00023163"/>
    </source>
</evidence>
<keyword evidence="7" id="KW-0234">DNA repair</keyword>
<evidence type="ECO:0000256" key="2">
    <source>
        <dbReference type="ARBA" id="ARBA00022603"/>
    </source>
</evidence>
<gene>
    <name evidence="10" type="ORF">ACFO0R_05970</name>
</gene>
<dbReference type="InterPro" id="IPR036217">
    <property type="entry name" value="MethylDNA_cys_MeTrfase_DNAb"/>
</dbReference>
<evidence type="ECO:0000313" key="11">
    <source>
        <dbReference type="Proteomes" id="UP001595999"/>
    </source>
</evidence>
<keyword evidence="2 10" id="KW-0489">Methyltransferase</keyword>
<dbReference type="GO" id="GO:0003908">
    <property type="term" value="F:methylated-DNA-[protein]-cysteine S-methyltransferase activity"/>
    <property type="evidence" value="ECO:0007669"/>
    <property type="project" value="UniProtKB-EC"/>
</dbReference>
<dbReference type="PROSITE" id="PS00374">
    <property type="entry name" value="MGMT"/>
    <property type="match status" value="1"/>
</dbReference>
<comment type="catalytic activity">
    <reaction evidence="1">
        <text>a 4-O-methyl-thymidine in DNA + L-cysteinyl-[protein] = a thymidine in DNA + S-methyl-L-cysteinyl-[protein]</text>
        <dbReference type="Rhea" id="RHEA:53428"/>
        <dbReference type="Rhea" id="RHEA-COMP:10131"/>
        <dbReference type="Rhea" id="RHEA-COMP:10132"/>
        <dbReference type="Rhea" id="RHEA-COMP:13555"/>
        <dbReference type="Rhea" id="RHEA-COMP:13556"/>
        <dbReference type="ChEBI" id="CHEBI:29950"/>
        <dbReference type="ChEBI" id="CHEBI:82612"/>
        <dbReference type="ChEBI" id="CHEBI:137386"/>
        <dbReference type="ChEBI" id="CHEBI:137387"/>
        <dbReference type="EC" id="2.1.1.63"/>
    </reaction>
</comment>
<evidence type="ECO:0000256" key="4">
    <source>
        <dbReference type="ARBA" id="ARBA00022763"/>
    </source>
</evidence>